<dbReference type="SFLD" id="SFLDS00005">
    <property type="entry name" value="Isoprenoid_Synthase_Type_I"/>
    <property type="match status" value="1"/>
</dbReference>
<dbReference type="Pfam" id="PF00494">
    <property type="entry name" value="SQS_PSY"/>
    <property type="match status" value="1"/>
</dbReference>
<dbReference type="AlphaFoldDB" id="A0A4Q7VB48"/>
<dbReference type="GO" id="GO:0004311">
    <property type="term" value="F:geranylgeranyl diphosphate synthase activity"/>
    <property type="evidence" value="ECO:0007669"/>
    <property type="project" value="InterPro"/>
</dbReference>
<accession>A0A4Q7VB48</accession>
<dbReference type="OrthoDB" id="9807580at2"/>
<name>A0A4Q7VB48_9BURK</name>
<dbReference type="GO" id="GO:0051996">
    <property type="term" value="F:squalene synthase [NAD(P)H] activity"/>
    <property type="evidence" value="ECO:0007669"/>
    <property type="project" value="InterPro"/>
</dbReference>
<dbReference type="Gene3D" id="1.10.600.10">
    <property type="entry name" value="Farnesyl Diphosphate Synthase"/>
    <property type="match status" value="1"/>
</dbReference>
<dbReference type="InterPro" id="IPR017827">
    <property type="entry name" value="HSQ_synthase_HpnC"/>
</dbReference>
<dbReference type="InterPro" id="IPR008949">
    <property type="entry name" value="Isoprenoid_synthase_dom_sf"/>
</dbReference>
<comment type="caution">
    <text evidence="1">The sequence shown here is derived from an EMBL/GenBank/DDBJ whole genome shotgun (WGS) entry which is preliminary data.</text>
</comment>
<evidence type="ECO:0000313" key="2">
    <source>
        <dbReference type="Proteomes" id="UP000293398"/>
    </source>
</evidence>
<dbReference type="CDD" id="cd00683">
    <property type="entry name" value="Trans_IPPS_HH"/>
    <property type="match status" value="1"/>
</dbReference>
<keyword evidence="2" id="KW-1185">Reference proteome</keyword>
<dbReference type="EMBL" id="SHKO01000003">
    <property type="protein sequence ID" value="RZT93094.1"/>
    <property type="molecule type" value="Genomic_DNA"/>
</dbReference>
<gene>
    <name evidence="1" type="ORF">EV681_3862</name>
</gene>
<reference evidence="1 2" key="1">
    <citation type="submission" date="2019-02" db="EMBL/GenBank/DDBJ databases">
        <title>Genomic Encyclopedia of Type Strains, Phase IV (KMG-IV): sequencing the most valuable type-strain genomes for metagenomic binning, comparative biology and taxonomic classification.</title>
        <authorList>
            <person name="Goeker M."/>
        </authorList>
    </citation>
    <scope>NUCLEOTIDE SEQUENCE [LARGE SCALE GENOMIC DNA]</scope>
    <source>
        <strain evidence="1 2">DSM 23814</strain>
    </source>
</reference>
<dbReference type="GO" id="GO:0016114">
    <property type="term" value="P:terpenoid biosynthetic process"/>
    <property type="evidence" value="ECO:0007669"/>
    <property type="project" value="UniProtKB-ARBA"/>
</dbReference>
<dbReference type="Proteomes" id="UP000293398">
    <property type="component" value="Unassembled WGS sequence"/>
</dbReference>
<evidence type="ECO:0000313" key="1">
    <source>
        <dbReference type="EMBL" id="RZT93094.1"/>
    </source>
</evidence>
<dbReference type="NCBIfam" id="TIGR03464">
    <property type="entry name" value="HpnC"/>
    <property type="match status" value="1"/>
</dbReference>
<dbReference type="SFLD" id="SFLDG01018">
    <property type="entry name" value="Squalene/Phytoene_Synthase_Lik"/>
    <property type="match status" value="1"/>
</dbReference>
<dbReference type="SFLD" id="SFLDG01212">
    <property type="entry name" value="Phytoene_synthase_like"/>
    <property type="match status" value="1"/>
</dbReference>
<dbReference type="InterPro" id="IPR002060">
    <property type="entry name" value="Squ/phyt_synthse"/>
</dbReference>
<proteinExistence type="predicted"/>
<dbReference type="InterPro" id="IPR033904">
    <property type="entry name" value="Trans_IPPS_HH"/>
</dbReference>
<dbReference type="PANTHER" id="PTHR31480">
    <property type="entry name" value="BIFUNCTIONAL LYCOPENE CYCLASE/PHYTOENE SYNTHASE"/>
    <property type="match status" value="1"/>
</dbReference>
<dbReference type="SUPFAM" id="SSF48576">
    <property type="entry name" value="Terpenoid synthases"/>
    <property type="match status" value="1"/>
</dbReference>
<sequence>MSVDHYENFPVASILLPRRLRSAVTAIYAFARRADDIADEGQASALDRLTQLDAFDQAVVQMQSSHFSATHFENVPQSLFLALQREMHLHQLPVTPLRDLLVAFRQDVRHQPFQNDTDLLDYCRYSANPVGRLMLHLYRVTDQASLLLSDHICSALQLINFWQDIAIDTQRRRYYLPADRLAAYGMSHADLDNRQLNPRWPQLMQENTAFARKILLAGAPLCSRLHGRPGLELRMIVQGGMRILEKIDAVAGDVFDHRPTLNKKDWALIVWRSVRNNYYDT</sequence>
<dbReference type="RefSeq" id="WP_128394613.1">
    <property type="nucleotide sequence ID" value="NZ_SHKO01000003.1"/>
</dbReference>
<dbReference type="InterPro" id="IPR044843">
    <property type="entry name" value="Trans_IPPS_bact-type"/>
</dbReference>
<organism evidence="1 2">
    <name type="scientific">Advenella incenata</name>
    <dbReference type="NCBI Taxonomy" id="267800"/>
    <lineage>
        <taxon>Bacteria</taxon>
        <taxon>Pseudomonadati</taxon>
        <taxon>Pseudomonadota</taxon>
        <taxon>Betaproteobacteria</taxon>
        <taxon>Burkholderiales</taxon>
        <taxon>Alcaligenaceae</taxon>
    </lineage>
</organism>
<protein>
    <submittedName>
        <fullName evidence="1">Squalene synthase HpnC</fullName>
    </submittedName>
</protein>